<dbReference type="GO" id="GO:0097268">
    <property type="term" value="C:cytoophidium"/>
    <property type="evidence" value="ECO:0007669"/>
    <property type="project" value="TreeGrafter"/>
</dbReference>
<comment type="catalytic activity">
    <reaction evidence="9 10">
        <text>UTP + L-glutamine + ATP + H2O = CTP + L-glutamate + ADP + phosphate + 2 H(+)</text>
        <dbReference type="Rhea" id="RHEA:26426"/>
        <dbReference type="ChEBI" id="CHEBI:15377"/>
        <dbReference type="ChEBI" id="CHEBI:15378"/>
        <dbReference type="ChEBI" id="CHEBI:29985"/>
        <dbReference type="ChEBI" id="CHEBI:30616"/>
        <dbReference type="ChEBI" id="CHEBI:37563"/>
        <dbReference type="ChEBI" id="CHEBI:43474"/>
        <dbReference type="ChEBI" id="CHEBI:46398"/>
        <dbReference type="ChEBI" id="CHEBI:58359"/>
        <dbReference type="ChEBI" id="CHEBI:456216"/>
        <dbReference type="EC" id="6.3.4.2"/>
    </reaction>
</comment>
<sequence>MKYVLVTGGVISGVGKGVISSSIGALLRASGLRVTAIKIDPYLNIDAGTFSPLEHGEVFVLDDGGEVDLDLGNYERFMDVDLTRENNITSGKINQTITEKERRGDYLGKTVQVVPHMTNLIQEWIQRVAQIPVRDADGSLHKPDVCVIELGGTVGDIESMAFAEALRQLHFRVKKENFVVVHVSLVLRVTANGEDKTKPTQASVRQLRSVGLLPDLLFCRSQNRLDESIREKLVWSCDVESKNIIYVEDCPSIYFVPRLLQQQDLVGSLSRLLDLGSRLRPRNDANQDRWTDLAEKITRIETQGKTVRIALVGKYTKCKDSYLSVHESLTHAAWLCRRKLIVEYIDATELEEEFKKAEPAKYHAAWKRYSESDGVIVPGGFGTRGIEGKIAAISEARKRRKPFLGICLGYQCAVIEFARNVLQLEGANSFEINPQSPHPVIIEMPEHNTGFYGGTMRLGKRTTVMSRDNSIIRKLYGDADTVEERHRHRYEVNPAYIDQLDKAGMRFVGRDDTGKRMEIMELDKFFLDGTTVSHPYFVGVQFHPEYLSRPLKPSPPYVGLLLAASGKLDDFLKQSPEMRTVSSICEMDSPPLTDDEEAFKMEPIPDNVARMHGGGDAGLN</sequence>
<dbReference type="GO" id="GO:0019856">
    <property type="term" value="P:pyrimidine nucleobase biosynthetic process"/>
    <property type="evidence" value="ECO:0007669"/>
    <property type="project" value="TreeGrafter"/>
</dbReference>
<dbReference type="Gene3D" id="3.40.50.880">
    <property type="match status" value="1"/>
</dbReference>
<dbReference type="UniPathway" id="UPA00159">
    <property type="reaction ID" value="UER00277"/>
</dbReference>
<dbReference type="Pfam" id="PF06418">
    <property type="entry name" value="CTP_synth_N"/>
    <property type="match status" value="1"/>
</dbReference>
<dbReference type="NCBIfam" id="NF003792">
    <property type="entry name" value="PRK05380.1"/>
    <property type="match status" value="1"/>
</dbReference>
<evidence type="ECO:0000313" key="13">
    <source>
        <dbReference type="EMBL" id="GAU92491.1"/>
    </source>
</evidence>
<dbReference type="InterPro" id="IPR017926">
    <property type="entry name" value="GATASE"/>
</dbReference>
<dbReference type="OrthoDB" id="1739076at2759"/>
<keyword evidence="5 10" id="KW-0067">ATP-binding</keyword>
<comment type="caution">
    <text evidence="13">The sequence shown here is derived from an EMBL/GenBank/DDBJ whole genome shotgun (WGS) entry which is preliminary data.</text>
</comment>
<evidence type="ECO:0000256" key="1">
    <source>
        <dbReference type="ARBA" id="ARBA00005171"/>
    </source>
</evidence>
<dbReference type="InterPro" id="IPR033828">
    <property type="entry name" value="GATase1_CTP_Synthase"/>
</dbReference>
<evidence type="ECO:0000256" key="4">
    <source>
        <dbReference type="ARBA" id="ARBA00022741"/>
    </source>
</evidence>
<dbReference type="GO" id="GO:0005737">
    <property type="term" value="C:cytoplasm"/>
    <property type="evidence" value="ECO:0007669"/>
    <property type="project" value="TreeGrafter"/>
</dbReference>
<evidence type="ECO:0000256" key="5">
    <source>
        <dbReference type="ARBA" id="ARBA00022840"/>
    </source>
</evidence>
<keyword evidence="7 10" id="KW-0665">Pyrimidine biosynthesis</keyword>
<feature type="domain" description="Glutamine amidotransferase" evidence="11">
    <location>
        <begin position="319"/>
        <end position="555"/>
    </location>
</feature>
<dbReference type="EC" id="6.3.4.2" evidence="10"/>
<proteinExistence type="inferred from homology"/>
<evidence type="ECO:0000256" key="7">
    <source>
        <dbReference type="ARBA" id="ARBA00022975"/>
    </source>
</evidence>
<dbReference type="InterPro" id="IPR029062">
    <property type="entry name" value="Class_I_gatase-like"/>
</dbReference>
<comment type="function">
    <text evidence="8">Catalyzes the ATP-dependent amination of UTP to CTP with either L-glutamine or ammonia as the source of nitrogen. Constitutes the rate-limiting enzyme in the synthesis of cytosine nucleotides.</text>
</comment>
<dbReference type="GO" id="GO:0042802">
    <property type="term" value="F:identical protein binding"/>
    <property type="evidence" value="ECO:0007669"/>
    <property type="project" value="TreeGrafter"/>
</dbReference>
<dbReference type="AlphaFoldDB" id="A0A1D1USP1"/>
<feature type="domain" description="CTP synthase N-terminal" evidence="12">
    <location>
        <begin position="2"/>
        <end position="274"/>
    </location>
</feature>
<dbReference type="InterPro" id="IPR004468">
    <property type="entry name" value="CTP_synthase"/>
</dbReference>
<keyword evidence="4 10" id="KW-0547">Nucleotide-binding</keyword>
<evidence type="ECO:0000256" key="6">
    <source>
        <dbReference type="ARBA" id="ARBA00022962"/>
    </source>
</evidence>
<gene>
    <name evidence="13" type="primary">RvY_04567-1</name>
    <name evidence="13" type="synonym">RvY_04567.1</name>
    <name evidence="13" type="ORF">RvY_04567</name>
</gene>
<dbReference type="InterPro" id="IPR027417">
    <property type="entry name" value="P-loop_NTPase"/>
</dbReference>
<evidence type="ECO:0000256" key="10">
    <source>
        <dbReference type="RuleBase" id="RU810713"/>
    </source>
</evidence>
<dbReference type="GO" id="GO:0005524">
    <property type="term" value="F:ATP binding"/>
    <property type="evidence" value="ECO:0007669"/>
    <property type="project" value="UniProtKB-KW"/>
</dbReference>
<evidence type="ECO:0000259" key="12">
    <source>
        <dbReference type="Pfam" id="PF06418"/>
    </source>
</evidence>
<evidence type="ECO:0000259" key="11">
    <source>
        <dbReference type="Pfam" id="PF00117"/>
    </source>
</evidence>
<dbReference type="CDD" id="cd01746">
    <property type="entry name" value="GATase1_CTP_Synthase"/>
    <property type="match status" value="1"/>
</dbReference>
<dbReference type="PANTHER" id="PTHR11550:SF0">
    <property type="entry name" value="CTP SYNTHASE-RELATED"/>
    <property type="match status" value="1"/>
</dbReference>
<keyword evidence="14" id="KW-1185">Reference proteome</keyword>
<evidence type="ECO:0000313" key="14">
    <source>
        <dbReference type="Proteomes" id="UP000186922"/>
    </source>
</evidence>
<keyword evidence="6 10" id="KW-0315">Glutamine amidotransferase</keyword>
<evidence type="ECO:0000256" key="9">
    <source>
        <dbReference type="ARBA" id="ARBA00047781"/>
    </source>
</evidence>
<evidence type="ECO:0000256" key="2">
    <source>
        <dbReference type="ARBA" id="ARBA00007533"/>
    </source>
</evidence>
<dbReference type="SUPFAM" id="SSF52317">
    <property type="entry name" value="Class I glutamine amidotransferase-like"/>
    <property type="match status" value="1"/>
</dbReference>
<evidence type="ECO:0000256" key="3">
    <source>
        <dbReference type="ARBA" id="ARBA00022598"/>
    </source>
</evidence>
<evidence type="ECO:0000256" key="8">
    <source>
        <dbReference type="ARBA" id="ARBA00037348"/>
    </source>
</evidence>
<dbReference type="FunFam" id="3.40.50.880:FF:000005">
    <property type="entry name" value="CTP synthase"/>
    <property type="match status" value="1"/>
</dbReference>
<protein>
    <recommendedName>
        <fullName evidence="10">CTP synthase</fullName>
        <ecNumber evidence="10">6.3.4.2</ecNumber>
    </recommendedName>
    <alternativeName>
        <fullName evidence="10">UTP--ammonia ligase</fullName>
    </alternativeName>
</protein>
<dbReference type="InterPro" id="IPR017456">
    <property type="entry name" value="CTP_synthase_N"/>
</dbReference>
<dbReference type="CDD" id="cd03113">
    <property type="entry name" value="CTPS_N"/>
    <property type="match status" value="1"/>
</dbReference>
<comment type="pathway">
    <text evidence="1 10">Pyrimidine metabolism; CTP biosynthesis via de novo pathway; CTP from UDP: step 2/2.</text>
</comment>
<dbReference type="PANTHER" id="PTHR11550">
    <property type="entry name" value="CTP SYNTHASE"/>
    <property type="match status" value="1"/>
</dbReference>
<keyword evidence="3 10" id="KW-0436">Ligase</keyword>
<dbReference type="NCBIfam" id="TIGR00337">
    <property type="entry name" value="PyrG"/>
    <property type="match status" value="1"/>
</dbReference>
<dbReference type="STRING" id="947166.A0A1D1USP1"/>
<comment type="similarity">
    <text evidence="2 10">Belongs to the CTP synthase family.</text>
</comment>
<dbReference type="GO" id="GO:0003883">
    <property type="term" value="F:CTP synthase activity"/>
    <property type="evidence" value="ECO:0007669"/>
    <property type="project" value="UniProtKB-UniRule"/>
</dbReference>
<reference evidence="13 14" key="1">
    <citation type="journal article" date="2016" name="Nat. Commun.">
        <title>Extremotolerant tardigrade genome and improved radiotolerance of human cultured cells by tardigrade-unique protein.</title>
        <authorList>
            <person name="Hashimoto T."/>
            <person name="Horikawa D.D."/>
            <person name="Saito Y."/>
            <person name="Kuwahara H."/>
            <person name="Kozuka-Hata H."/>
            <person name="Shin-I T."/>
            <person name="Minakuchi Y."/>
            <person name="Ohishi K."/>
            <person name="Motoyama A."/>
            <person name="Aizu T."/>
            <person name="Enomoto A."/>
            <person name="Kondo K."/>
            <person name="Tanaka S."/>
            <person name="Hara Y."/>
            <person name="Koshikawa S."/>
            <person name="Sagara H."/>
            <person name="Miura T."/>
            <person name="Yokobori S."/>
            <person name="Miyagawa K."/>
            <person name="Suzuki Y."/>
            <person name="Kubo T."/>
            <person name="Oyama M."/>
            <person name="Kohara Y."/>
            <person name="Fujiyama A."/>
            <person name="Arakawa K."/>
            <person name="Katayama T."/>
            <person name="Toyoda A."/>
            <person name="Kunieda T."/>
        </authorList>
    </citation>
    <scope>NUCLEOTIDE SEQUENCE [LARGE SCALE GENOMIC DNA]</scope>
    <source>
        <strain evidence="13 14">YOKOZUNA-1</strain>
    </source>
</reference>
<dbReference type="GO" id="GO:0044210">
    <property type="term" value="P:'de novo' CTP biosynthetic process"/>
    <property type="evidence" value="ECO:0007669"/>
    <property type="project" value="UniProtKB-UniRule"/>
</dbReference>
<dbReference type="Pfam" id="PF00117">
    <property type="entry name" value="GATase"/>
    <property type="match status" value="1"/>
</dbReference>
<dbReference type="PROSITE" id="PS51273">
    <property type="entry name" value="GATASE_TYPE_1"/>
    <property type="match status" value="1"/>
</dbReference>
<name>A0A1D1USP1_RAMVA</name>
<organism evidence="13 14">
    <name type="scientific">Ramazzottius varieornatus</name>
    <name type="common">Water bear</name>
    <name type="synonym">Tardigrade</name>
    <dbReference type="NCBI Taxonomy" id="947166"/>
    <lineage>
        <taxon>Eukaryota</taxon>
        <taxon>Metazoa</taxon>
        <taxon>Ecdysozoa</taxon>
        <taxon>Tardigrada</taxon>
        <taxon>Eutardigrada</taxon>
        <taxon>Parachela</taxon>
        <taxon>Hypsibioidea</taxon>
        <taxon>Ramazzottiidae</taxon>
        <taxon>Ramazzottius</taxon>
    </lineage>
</organism>
<dbReference type="EMBL" id="BDGG01000002">
    <property type="protein sequence ID" value="GAU92491.1"/>
    <property type="molecule type" value="Genomic_DNA"/>
</dbReference>
<accession>A0A1D1USP1</accession>
<dbReference type="Proteomes" id="UP000186922">
    <property type="component" value="Unassembled WGS sequence"/>
</dbReference>
<dbReference type="FunFam" id="3.40.50.300:FF:000207">
    <property type="entry name" value="CTP synthase"/>
    <property type="match status" value="1"/>
</dbReference>
<dbReference type="Gene3D" id="3.40.50.300">
    <property type="entry name" value="P-loop containing nucleotide triphosphate hydrolases"/>
    <property type="match status" value="1"/>
</dbReference>
<dbReference type="SUPFAM" id="SSF52540">
    <property type="entry name" value="P-loop containing nucleoside triphosphate hydrolases"/>
    <property type="match status" value="1"/>
</dbReference>